<evidence type="ECO:0000256" key="2">
    <source>
        <dbReference type="ARBA" id="ARBA00022840"/>
    </source>
</evidence>
<dbReference type="Pfam" id="PF00271">
    <property type="entry name" value="Helicase_C"/>
    <property type="match status" value="1"/>
</dbReference>
<evidence type="ECO:0000313" key="7">
    <source>
        <dbReference type="EMBL" id="MFC4429757.1"/>
    </source>
</evidence>
<evidence type="ECO:0000313" key="8">
    <source>
        <dbReference type="Proteomes" id="UP001595965"/>
    </source>
</evidence>
<dbReference type="EMBL" id="JBHSEN010000001">
    <property type="protein sequence ID" value="MFC4429757.1"/>
    <property type="molecule type" value="Genomic_DNA"/>
</dbReference>
<dbReference type="GO" id="GO:0004386">
    <property type="term" value="F:helicase activity"/>
    <property type="evidence" value="ECO:0007669"/>
    <property type="project" value="UniProtKB-KW"/>
</dbReference>
<dbReference type="Pfam" id="PF00270">
    <property type="entry name" value="DEAD"/>
    <property type="match status" value="1"/>
</dbReference>
<dbReference type="InterPro" id="IPR014001">
    <property type="entry name" value="Helicase_ATP-bd"/>
</dbReference>
<evidence type="ECO:0000259" key="5">
    <source>
        <dbReference type="PROSITE" id="PS51192"/>
    </source>
</evidence>
<organism evidence="7 8">
    <name type="scientific">Citricoccus alkalitolerans</name>
    <dbReference type="NCBI Taxonomy" id="246603"/>
    <lineage>
        <taxon>Bacteria</taxon>
        <taxon>Bacillati</taxon>
        <taxon>Actinomycetota</taxon>
        <taxon>Actinomycetes</taxon>
        <taxon>Micrococcales</taxon>
        <taxon>Micrococcaceae</taxon>
        <taxon>Citricoccus</taxon>
    </lineage>
</organism>
<dbReference type="InterPro" id="IPR001650">
    <property type="entry name" value="Helicase_C-like"/>
</dbReference>
<comment type="caution">
    <text evidence="7">The sequence shown here is derived from an EMBL/GenBank/DDBJ whole genome shotgun (WGS) entry which is preliminary data.</text>
</comment>
<keyword evidence="8" id="KW-1185">Reference proteome</keyword>
<dbReference type="Pfam" id="PF09369">
    <property type="entry name" value="MZB"/>
    <property type="match status" value="1"/>
</dbReference>
<dbReference type="PROSITE" id="PS51194">
    <property type="entry name" value="HELICASE_CTER"/>
    <property type="match status" value="1"/>
</dbReference>
<dbReference type="InterPro" id="IPR018973">
    <property type="entry name" value="MZB"/>
</dbReference>
<dbReference type="PROSITE" id="PS51192">
    <property type="entry name" value="HELICASE_ATP_BIND_1"/>
    <property type="match status" value="1"/>
</dbReference>
<sequence length="2173" mass="239835">MSELLPALQAEATQSALVEYITTAIEFSDQYARDAFSAFLTDPDHGIFRGPFLRTRLPFEADASEPPLAVLPTGFRPYAHQAKAFRRLTTSPDVAGKRDRAGLRVPEPTIVTTGTGSGKTEAFLYPLLDYAVRARQQRVHGIKAIILYPMNALANDQAGRLARMIHENPGLHGVTAALYTGEHSGAPRTAMSADGLIEDRHTIRSSVPDIVLTNYKMLDQLLLRKADRPLWELSAESLRYLVLDEFHTYNGAQGTDVALLIRRLRLLLERLAPNRSVVIPVATSATLGDDRDIAPVAEFATTIFGTTFSTDAVVTERRMQQTTLQAQAHGRLDSFDMEAEERPTAGHLQSVLGLLPGSTDGLLPDPGELTAAVVDVLWTTADGEPVSETKAVDDAAVRDLFLAHPLVGQFLERTTAATTVADLSRALVPHLDPLRTGGRFVEALCAALSHVRSRAERNSFPNIEVHLWTREVSRVDRATSPVPAFAWSDDRTVHDGSFLPAVYCRHCGRSGWGVALTGTDDLIVKPQRIRQEHARYTGRFRALISGPGADPAGDDRLRYLDPERRSLDPRPPSEEAADVDSLPVLMHVGLEAEGESKDDTCPACREKDGIRFVGASTATLLSVALSSLFGTAGLDPNEKKSLVFTDSVQDAAHRSGFVEARSHSLALRSAIESSLDDQPLRVREIVERMMVAAGSPEDRYRLLHPSIAENSSVRGYWEDSQPARQRRRAQEHVAKRLEFDLELEAGLVGSYGRTLATTGTAAASVEVSAEEALAIGQRVLDRAAQQFSIHTVKNDTVDDHRIEIWIRGVLERLRADGAIAHEWLIPYRKKGGMRYQIWGGRPQKDVMPAFPPGRRSPHFPATGKLKDRSELRDPGNRQSWFADWTARCLHTDRRTAGHLMKPLFAALTRAGLTDTVPVTEHGRTSAESYGLEPERVVMARVSAETRVLRCTSCGETVTGIPQALDIFSEGPCTAYRCTGRLQWADLQQSYYRSLYTGDMRRVIAREHTSLLPTDTRLEYENAFKARDSPPGAPNVLVATPTLEMGIDIGDLSTVILASIPDTVASYLQRVGRAGRLTGNSLDLAFMSTRGRGSAYIEPEFMVNGSVRPPAAYLSAEEILHRQYIAFLMDRMAGDDDMPVPARGASVMRSSDSGTFLGEMLADARAHSQDRLDEFLSDYDTAEDPRRGITREAADALRQWATWTDDDASGLQSVVSKAVQRWRHEKDALRHRRQRIARLLRDIAEGKIVITADDDSTAQQLRGQQELLDHQERKLGEVEDAEARAREEKRLTGSQFRLRAEESQMSHEHWIGVLERFGLLPNFTLFDDAVRLDVTLIYQDDDNQWQHIPADYERSGFTALTELAPGNHFYAGGHELTIDAVDLGTDGAGVRRLAFCPDCGSSHEVSVAERLTTCPKCRHPGIADEGQHLHVVELNKVYSTMELHRAKIGDSSDDRTSLHFETLTVPDFTDAETRARWSIEGTGVGVAFRRGTRLTRLNVGRPREGAPETVLAGQKQRIGGFTICAECGHLNEDLQTNTPQNHQAWCSQRRAEQPESATVVLSRELVTETVVISLPPSIGEDSSGLSLWSFYAALMLGLRERFGGEVSHLRMETIPDTSRQNAPSLLLYDSVPGGTGYLAEFASPESLWELFHAALRRLAECPCRHEERFACFRCLMPHVRASHRESLSRARAVEILTTVLNSTNPTADMTWRITDGDAPAEEDFESQLEKRFRRVFRAAVAEIPGARVTDTVSDGGDGFSAVVGDVKYTYTPQVTLGHTQPDALLSWSGQPGVRGVAIYLDGKAYHATVQHNRLGEDAQKRAALRDQGYLVFAVTDRDLTAFEAQRRGDSAAENVLDDLMAPQFADAVMSRGLIDAGDRHYLTANPVEQLLELLQRTGRDPLKRQRAVSQYLNLLLFDGKPEAVSTEDLGGHALSVVEAPVQGPLPPAPEGPNPGGFIRRSGPLTVLGTISPPPNWLAIVLDDREDALRSEDFDLAWRRWLALANLRQELHSASTTLIETWSSLPEWIDEHTVEQDSWVDFLVQAGQQPRAGSENAPPRSADAVDVVPVSNTIRLGSAWIALIEDALTPAERHMLEAAGRQGMPLPEVGEEFAGIPIDLAWPDLGIAWLSEASLAEELTRNAPGEWTVLDPDVQSAQQALREFLQTEKREMVDP</sequence>
<evidence type="ECO:0000256" key="1">
    <source>
        <dbReference type="ARBA" id="ARBA00022741"/>
    </source>
</evidence>
<dbReference type="SUPFAM" id="SSF52540">
    <property type="entry name" value="P-loop containing nucleoside triphosphate hydrolases"/>
    <property type="match status" value="2"/>
</dbReference>
<evidence type="ECO:0000256" key="4">
    <source>
        <dbReference type="SAM" id="MobiDB-lite"/>
    </source>
</evidence>
<dbReference type="InterPro" id="IPR011545">
    <property type="entry name" value="DEAD/DEAH_box_helicase_dom"/>
</dbReference>
<feature type="domain" description="Helicase ATP-binding" evidence="5">
    <location>
        <begin position="100"/>
        <end position="305"/>
    </location>
</feature>
<dbReference type="PANTHER" id="PTHR47957:SF3">
    <property type="entry name" value="ATP-DEPENDENT HELICASE HRQ1"/>
    <property type="match status" value="1"/>
</dbReference>
<accession>A0ABV8XYT1</accession>
<reference evidence="8" key="1">
    <citation type="journal article" date="2019" name="Int. J. Syst. Evol. Microbiol.">
        <title>The Global Catalogue of Microorganisms (GCM) 10K type strain sequencing project: providing services to taxonomists for standard genome sequencing and annotation.</title>
        <authorList>
            <consortium name="The Broad Institute Genomics Platform"/>
            <consortium name="The Broad Institute Genome Sequencing Center for Infectious Disease"/>
            <person name="Wu L."/>
            <person name="Ma J."/>
        </authorList>
    </citation>
    <scope>NUCLEOTIDE SEQUENCE [LARGE SCALE GENOMIC DNA]</scope>
    <source>
        <strain evidence="8">CGMCC 1.12125</strain>
    </source>
</reference>
<dbReference type="Gene3D" id="3.40.50.300">
    <property type="entry name" value="P-loop containing nucleotide triphosphate hydrolases"/>
    <property type="match status" value="2"/>
</dbReference>
<keyword evidence="7" id="KW-0378">Hydrolase</keyword>
<gene>
    <name evidence="7" type="ORF">ACFO0K_08695</name>
</gene>
<proteinExistence type="predicted"/>
<dbReference type="RefSeq" id="WP_344227824.1">
    <property type="nucleotide sequence ID" value="NZ_BAAALH010000002.1"/>
</dbReference>
<dbReference type="InterPro" id="IPR027417">
    <property type="entry name" value="P-loop_NTPase"/>
</dbReference>
<dbReference type="Proteomes" id="UP001595965">
    <property type="component" value="Unassembled WGS sequence"/>
</dbReference>
<keyword evidence="3" id="KW-0175">Coiled coil</keyword>
<feature type="region of interest" description="Disordered" evidence="4">
    <location>
        <begin position="847"/>
        <end position="873"/>
    </location>
</feature>
<dbReference type="SMART" id="SM00490">
    <property type="entry name" value="HELICc"/>
    <property type="match status" value="1"/>
</dbReference>
<feature type="coiled-coil region" evidence="3">
    <location>
        <begin position="1260"/>
        <end position="1287"/>
    </location>
</feature>
<dbReference type="PANTHER" id="PTHR47957">
    <property type="entry name" value="ATP-DEPENDENT HELICASE HRQ1"/>
    <property type="match status" value="1"/>
</dbReference>
<keyword evidence="1" id="KW-0547">Nucleotide-binding</keyword>
<feature type="compositionally biased region" description="Basic and acidic residues" evidence="4">
    <location>
        <begin position="864"/>
        <end position="873"/>
    </location>
</feature>
<dbReference type="SMART" id="SM00487">
    <property type="entry name" value="DEXDc"/>
    <property type="match status" value="1"/>
</dbReference>
<name>A0ABV8XYT1_9MICC</name>
<evidence type="ECO:0000259" key="6">
    <source>
        <dbReference type="PROSITE" id="PS51194"/>
    </source>
</evidence>
<keyword evidence="2" id="KW-0067">ATP-binding</keyword>
<evidence type="ECO:0000256" key="3">
    <source>
        <dbReference type="SAM" id="Coils"/>
    </source>
</evidence>
<feature type="domain" description="Helicase C-terminal" evidence="6">
    <location>
        <begin position="959"/>
        <end position="1145"/>
    </location>
</feature>
<protein>
    <submittedName>
        <fullName evidence="7">DEAD/DEAH box helicase</fullName>
    </submittedName>
</protein>
<keyword evidence="7" id="KW-0347">Helicase</keyword>